<evidence type="ECO:0000313" key="2">
    <source>
        <dbReference type="EMBL" id="GFO28443.1"/>
    </source>
</evidence>
<protein>
    <submittedName>
        <fullName evidence="2">Uncharacterized protein</fullName>
    </submittedName>
</protein>
<dbReference type="EMBL" id="BLXT01006043">
    <property type="protein sequence ID" value="GFO28443.1"/>
    <property type="molecule type" value="Genomic_DNA"/>
</dbReference>
<evidence type="ECO:0000313" key="3">
    <source>
        <dbReference type="Proteomes" id="UP000735302"/>
    </source>
</evidence>
<name>A0AAV4CAB3_9GAST</name>
<evidence type="ECO:0000256" key="1">
    <source>
        <dbReference type="SAM" id="MobiDB-lite"/>
    </source>
</evidence>
<comment type="caution">
    <text evidence="2">The sequence shown here is derived from an EMBL/GenBank/DDBJ whole genome shotgun (WGS) entry which is preliminary data.</text>
</comment>
<dbReference type="AlphaFoldDB" id="A0AAV4CAB3"/>
<organism evidence="2 3">
    <name type="scientific">Plakobranchus ocellatus</name>
    <dbReference type="NCBI Taxonomy" id="259542"/>
    <lineage>
        <taxon>Eukaryota</taxon>
        <taxon>Metazoa</taxon>
        <taxon>Spiralia</taxon>
        <taxon>Lophotrochozoa</taxon>
        <taxon>Mollusca</taxon>
        <taxon>Gastropoda</taxon>
        <taxon>Heterobranchia</taxon>
        <taxon>Euthyneura</taxon>
        <taxon>Panpulmonata</taxon>
        <taxon>Sacoglossa</taxon>
        <taxon>Placobranchoidea</taxon>
        <taxon>Plakobranchidae</taxon>
        <taxon>Plakobranchus</taxon>
    </lineage>
</organism>
<keyword evidence="3" id="KW-1185">Reference proteome</keyword>
<dbReference type="Proteomes" id="UP000735302">
    <property type="component" value="Unassembled WGS sequence"/>
</dbReference>
<feature type="region of interest" description="Disordered" evidence="1">
    <location>
        <begin position="31"/>
        <end position="61"/>
    </location>
</feature>
<proteinExistence type="predicted"/>
<accession>A0AAV4CAB3</accession>
<gene>
    <name evidence="2" type="ORF">PoB_005494800</name>
</gene>
<reference evidence="2 3" key="1">
    <citation type="journal article" date="2021" name="Elife">
        <title>Chloroplast acquisition without the gene transfer in kleptoplastic sea slugs, Plakobranchus ocellatus.</title>
        <authorList>
            <person name="Maeda T."/>
            <person name="Takahashi S."/>
            <person name="Yoshida T."/>
            <person name="Shimamura S."/>
            <person name="Takaki Y."/>
            <person name="Nagai Y."/>
            <person name="Toyoda A."/>
            <person name="Suzuki Y."/>
            <person name="Arimoto A."/>
            <person name="Ishii H."/>
            <person name="Satoh N."/>
            <person name="Nishiyama T."/>
            <person name="Hasebe M."/>
            <person name="Maruyama T."/>
            <person name="Minagawa J."/>
            <person name="Obokata J."/>
            <person name="Shigenobu S."/>
        </authorList>
    </citation>
    <scope>NUCLEOTIDE SEQUENCE [LARGE SCALE GENOMIC DNA]</scope>
</reference>
<sequence length="85" mass="9843">MSIVFSHVITKWEESHQKLTRERLRAQVRETLSRPGPPRWEKQQECPPSVNIHGDEHNANPAVTTATVDTTTTITVWAIREEKQR</sequence>